<dbReference type="STRING" id="93222.NA29_14310"/>
<keyword evidence="1" id="KW-0812">Transmembrane</keyword>
<keyword evidence="1" id="KW-0472">Membrane</keyword>
<protein>
    <submittedName>
        <fullName evidence="2">Uncharacterized protein</fullName>
    </submittedName>
</protein>
<dbReference type="EMBL" id="LT906435">
    <property type="protein sequence ID" value="SNU84487.1"/>
    <property type="molecule type" value="Genomic_DNA"/>
</dbReference>
<feature type="transmembrane region" description="Helical" evidence="1">
    <location>
        <begin position="37"/>
        <end position="57"/>
    </location>
</feature>
<proteinExistence type="predicted"/>
<reference evidence="2 3" key="1">
    <citation type="submission" date="2017-06" db="EMBL/GenBank/DDBJ databases">
        <authorList>
            <consortium name="Pathogen Informatics"/>
        </authorList>
    </citation>
    <scope>NUCLEOTIDE SEQUENCE [LARGE SCALE GENOMIC DNA]</scope>
    <source>
        <strain evidence="2 3">NCTC13161</strain>
    </source>
</reference>
<dbReference type="RefSeq" id="WP_039397902.1">
    <property type="nucleotide sequence ID" value="NZ_CABPRX010000002.1"/>
</dbReference>
<dbReference type="GeneID" id="88094669"/>
<gene>
    <name evidence="2" type="ORF">SAMEA4530655_02014</name>
</gene>
<accession>A0A239SGE5</accession>
<feature type="transmembrane region" description="Helical" evidence="1">
    <location>
        <begin position="100"/>
        <end position="120"/>
    </location>
</feature>
<organism evidence="2 3">
    <name type="scientific">Pandoraea sputorum</name>
    <dbReference type="NCBI Taxonomy" id="93222"/>
    <lineage>
        <taxon>Bacteria</taxon>
        <taxon>Pseudomonadati</taxon>
        <taxon>Pseudomonadota</taxon>
        <taxon>Betaproteobacteria</taxon>
        <taxon>Burkholderiales</taxon>
        <taxon>Burkholderiaceae</taxon>
        <taxon>Pandoraea</taxon>
    </lineage>
</organism>
<dbReference type="OrthoDB" id="6998690at2"/>
<dbReference type="Proteomes" id="UP000215126">
    <property type="component" value="Chromosome 1"/>
</dbReference>
<keyword evidence="3" id="KW-1185">Reference proteome</keyword>
<evidence type="ECO:0000313" key="3">
    <source>
        <dbReference type="Proteomes" id="UP000215126"/>
    </source>
</evidence>
<sequence length="171" mass="18644">MLSGFAKFLLALTALSPVALTWAIADYSRRGFVSDQLFAISISLILAVGCAALLRVSRKRLTKVTFAVDELKAVDNEVVAYIVTYLFPLVAPATDISLLAQGFVLALLALVLSTSNAFTFNPVLSLLGYHFYEVKCASGVSYLLLSRNDITDVRVIKKVGRLSRHLMLDLS</sequence>
<dbReference type="KEGG" id="pspu:NA29_14310"/>
<feature type="transmembrane region" description="Helical" evidence="1">
    <location>
        <begin position="78"/>
        <end position="94"/>
    </location>
</feature>
<keyword evidence="1" id="KW-1133">Transmembrane helix</keyword>
<evidence type="ECO:0000256" key="1">
    <source>
        <dbReference type="SAM" id="Phobius"/>
    </source>
</evidence>
<name>A0A239SGE5_9BURK</name>
<dbReference type="AlphaFoldDB" id="A0A239SGE5"/>
<evidence type="ECO:0000313" key="2">
    <source>
        <dbReference type="EMBL" id="SNU84487.1"/>
    </source>
</evidence>